<comment type="caution">
    <text evidence="2">The sequence shown here is derived from an EMBL/GenBank/DDBJ whole genome shotgun (WGS) entry which is preliminary data.</text>
</comment>
<dbReference type="AlphaFoldDB" id="A0A8K0KH08"/>
<name>A0A8K0KH08_LADFU</name>
<evidence type="ECO:0000313" key="3">
    <source>
        <dbReference type="Proteomes" id="UP000792457"/>
    </source>
</evidence>
<gene>
    <name evidence="2" type="ORF">J437_LFUL012380</name>
</gene>
<keyword evidence="3" id="KW-1185">Reference proteome</keyword>
<evidence type="ECO:0000256" key="1">
    <source>
        <dbReference type="SAM" id="MobiDB-lite"/>
    </source>
</evidence>
<accession>A0A8K0KH08</accession>
<proteinExistence type="predicted"/>
<organism evidence="2 3">
    <name type="scientific">Ladona fulva</name>
    <name type="common">Scarce chaser dragonfly</name>
    <name type="synonym">Libellula fulva</name>
    <dbReference type="NCBI Taxonomy" id="123851"/>
    <lineage>
        <taxon>Eukaryota</taxon>
        <taxon>Metazoa</taxon>
        <taxon>Ecdysozoa</taxon>
        <taxon>Arthropoda</taxon>
        <taxon>Hexapoda</taxon>
        <taxon>Insecta</taxon>
        <taxon>Pterygota</taxon>
        <taxon>Palaeoptera</taxon>
        <taxon>Odonata</taxon>
        <taxon>Epiprocta</taxon>
        <taxon>Anisoptera</taxon>
        <taxon>Libelluloidea</taxon>
        <taxon>Libellulidae</taxon>
        <taxon>Ladona</taxon>
    </lineage>
</organism>
<reference evidence="2" key="1">
    <citation type="submission" date="2013-04" db="EMBL/GenBank/DDBJ databases">
        <authorList>
            <person name="Qu J."/>
            <person name="Murali S.C."/>
            <person name="Bandaranaike D."/>
            <person name="Bellair M."/>
            <person name="Blankenburg K."/>
            <person name="Chao H."/>
            <person name="Dinh H."/>
            <person name="Doddapaneni H."/>
            <person name="Downs B."/>
            <person name="Dugan-Rocha S."/>
            <person name="Elkadiri S."/>
            <person name="Gnanaolivu R.D."/>
            <person name="Hernandez B."/>
            <person name="Javaid M."/>
            <person name="Jayaseelan J.C."/>
            <person name="Lee S."/>
            <person name="Li M."/>
            <person name="Ming W."/>
            <person name="Munidasa M."/>
            <person name="Muniz J."/>
            <person name="Nguyen L."/>
            <person name="Ongeri F."/>
            <person name="Osuji N."/>
            <person name="Pu L.-L."/>
            <person name="Puazo M."/>
            <person name="Qu C."/>
            <person name="Quiroz J."/>
            <person name="Raj R."/>
            <person name="Weissenberger G."/>
            <person name="Xin Y."/>
            <person name="Zou X."/>
            <person name="Han Y."/>
            <person name="Richards S."/>
            <person name="Worley K."/>
            <person name="Muzny D."/>
            <person name="Gibbs R."/>
        </authorList>
    </citation>
    <scope>NUCLEOTIDE SEQUENCE</scope>
    <source>
        <strain evidence="2">Sampled in the wild</strain>
    </source>
</reference>
<dbReference type="EMBL" id="KZ308598">
    <property type="protein sequence ID" value="KAG8232153.1"/>
    <property type="molecule type" value="Genomic_DNA"/>
</dbReference>
<dbReference type="Proteomes" id="UP000792457">
    <property type="component" value="Unassembled WGS sequence"/>
</dbReference>
<feature type="region of interest" description="Disordered" evidence="1">
    <location>
        <begin position="60"/>
        <end position="93"/>
    </location>
</feature>
<reference evidence="2" key="2">
    <citation type="submission" date="2017-10" db="EMBL/GenBank/DDBJ databases">
        <title>Ladona fulva Genome sequencing and assembly.</title>
        <authorList>
            <person name="Murali S."/>
            <person name="Richards S."/>
            <person name="Bandaranaike D."/>
            <person name="Bellair M."/>
            <person name="Blankenburg K."/>
            <person name="Chao H."/>
            <person name="Dinh H."/>
            <person name="Doddapaneni H."/>
            <person name="Dugan-Rocha S."/>
            <person name="Elkadiri S."/>
            <person name="Gnanaolivu R."/>
            <person name="Hernandez B."/>
            <person name="Skinner E."/>
            <person name="Javaid M."/>
            <person name="Lee S."/>
            <person name="Li M."/>
            <person name="Ming W."/>
            <person name="Munidasa M."/>
            <person name="Muniz J."/>
            <person name="Nguyen L."/>
            <person name="Hughes D."/>
            <person name="Osuji N."/>
            <person name="Pu L.-L."/>
            <person name="Puazo M."/>
            <person name="Qu C."/>
            <person name="Quiroz J."/>
            <person name="Raj R."/>
            <person name="Weissenberger G."/>
            <person name="Xin Y."/>
            <person name="Zou X."/>
            <person name="Han Y."/>
            <person name="Worley K."/>
            <person name="Muzny D."/>
            <person name="Gibbs R."/>
        </authorList>
    </citation>
    <scope>NUCLEOTIDE SEQUENCE</scope>
    <source>
        <strain evidence="2">Sampled in the wild</strain>
    </source>
</reference>
<protein>
    <submittedName>
        <fullName evidence="2">Uncharacterized protein</fullName>
    </submittedName>
</protein>
<sequence length="93" mass="9747">MRRSTDCAVSFTLLCTHSTLRHPTGAALNPSAPHCRASGPQVTDPRKGADACVVHHVGSSSVVQPGKSVSQGYRERGRVSSVEGIRSSSTSTE</sequence>
<evidence type="ECO:0000313" key="2">
    <source>
        <dbReference type="EMBL" id="KAG8232153.1"/>
    </source>
</evidence>